<proteinExistence type="predicted"/>
<keyword evidence="2" id="KW-0430">Lectin</keyword>
<reference evidence="2 3" key="1">
    <citation type="submission" date="2016-10" db="EMBL/GenBank/DDBJ databases">
        <authorList>
            <person name="de Groot N.N."/>
        </authorList>
    </citation>
    <scope>NUCLEOTIDE SEQUENCE [LARGE SCALE GENOMIC DNA]</scope>
    <source>
        <strain evidence="2 3">DSM 22900</strain>
    </source>
</reference>
<dbReference type="GO" id="GO:0030246">
    <property type="term" value="F:carbohydrate binding"/>
    <property type="evidence" value="ECO:0007669"/>
    <property type="project" value="UniProtKB-KW"/>
</dbReference>
<evidence type="ECO:0000313" key="2">
    <source>
        <dbReference type="EMBL" id="SFC39789.1"/>
    </source>
</evidence>
<gene>
    <name evidence="2" type="ORF">SAMN05421747_11049</name>
</gene>
<dbReference type="GO" id="GO:0005975">
    <property type="term" value="P:carbohydrate metabolic process"/>
    <property type="evidence" value="ECO:0007669"/>
    <property type="project" value="UniProtKB-ARBA"/>
</dbReference>
<feature type="domain" description="BT-3987-like N-terminal" evidence="1">
    <location>
        <begin position="32"/>
        <end position="149"/>
    </location>
</feature>
<dbReference type="SUPFAM" id="SSF49899">
    <property type="entry name" value="Concanavalin A-like lectins/glucanases"/>
    <property type="match status" value="1"/>
</dbReference>
<organism evidence="2 3">
    <name type="scientific">Parapedobacter composti</name>
    <dbReference type="NCBI Taxonomy" id="623281"/>
    <lineage>
        <taxon>Bacteria</taxon>
        <taxon>Pseudomonadati</taxon>
        <taxon>Bacteroidota</taxon>
        <taxon>Sphingobacteriia</taxon>
        <taxon>Sphingobacteriales</taxon>
        <taxon>Sphingobacteriaceae</taxon>
        <taxon>Parapedobacter</taxon>
    </lineage>
</organism>
<evidence type="ECO:0000259" key="1">
    <source>
        <dbReference type="Pfam" id="PF08522"/>
    </source>
</evidence>
<dbReference type="InterPro" id="IPR013320">
    <property type="entry name" value="ConA-like_dom_sf"/>
</dbReference>
<sequence>MKTAKSNKFGLLLAGVTILGITACTEGDKFDYNKEVILITGTEVNPLVRFVVEETPATYTVTASATGKVTEDITVGFAQDNAKVDAYNNEHGTRYYPVPENTVAIDGTEGIIRAGSASSTGINVRITSTDDLIDGRTYIIPVSIIHVSGGNLDVLPSSRTIFLRLARVSSFYSLDMNNTDLYSNYIFPDDKAVNLTRYTYEVKCYINDWHTTPEQISRLCSFTSKEEQRSNMLRFGENGQAINSLQWVNPAGSIVSKTRFNTGQWYTISLTYDGRKLSMYVDGELDSELMGSGECTFQRFELGMSWANYPRMQYFNGRIAETRVWKRNLTPGEIKLGLCGVDPTADDLVAYWKFNETEGHIFHDATGNGYDMDWSQTVRDNTGNGTLNPFDKRHAVSWLMDDKNKCTQ</sequence>
<accession>A0A1I1IU06</accession>
<dbReference type="STRING" id="623281.SAMN05421747_11049"/>
<dbReference type="Gene3D" id="2.60.40.1740">
    <property type="entry name" value="hypothetical protein (bacova_03559)"/>
    <property type="match status" value="1"/>
</dbReference>
<dbReference type="GO" id="GO:0004553">
    <property type="term" value="F:hydrolase activity, hydrolyzing O-glycosyl compounds"/>
    <property type="evidence" value="ECO:0007669"/>
    <property type="project" value="UniProtKB-ARBA"/>
</dbReference>
<keyword evidence="3" id="KW-1185">Reference proteome</keyword>
<dbReference type="Pfam" id="PF08522">
    <property type="entry name" value="BT_3987-like_N"/>
    <property type="match status" value="1"/>
</dbReference>
<evidence type="ECO:0000313" key="3">
    <source>
        <dbReference type="Proteomes" id="UP000199577"/>
    </source>
</evidence>
<dbReference type="Pfam" id="PF13385">
    <property type="entry name" value="Laminin_G_3"/>
    <property type="match status" value="1"/>
</dbReference>
<dbReference type="Gene3D" id="2.60.120.200">
    <property type="match status" value="1"/>
</dbReference>
<dbReference type="InterPro" id="IPR013728">
    <property type="entry name" value="BT_3987-like_N"/>
</dbReference>
<protein>
    <submittedName>
        <fullName evidence="2">Concanavalin A-like lectin/glucanases superfamily protein</fullName>
    </submittedName>
</protein>
<dbReference type="OrthoDB" id="2582440at2"/>
<dbReference type="PROSITE" id="PS51257">
    <property type="entry name" value="PROKAR_LIPOPROTEIN"/>
    <property type="match status" value="1"/>
</dbReference>
<name>A0A1I1IU06_9SPHI</name>
<dbReference type="Proteomes" id="UP000199577">
    <property type="component" value="Unassembled WGS sequence"/>
</dbReference>
<dbReference type="AlphaFoldDB" id="A0A1I1IU06"/>
<dbReference type="EMBL" id="FOLL01000010">
    <property type="protein sequence ID" value="SFC39789.1"/>
    <property type="molecule type" value="Genomic_DNA"/>
</dbReference>